<evidence type="ECO:0000256" key="1">
    <source>
        <dbReference type="ARBA" id="ARBA00004167"/>
    </source>
</evidence>
<feature type="region of interest" description="Disordered" evidence="5">
    <location>
        <begin position="50"/>
        <end position="99"/>
    </location>
</feature>
<evidence type="ECO:0000256" key="3">
    <source>
        <dbReference type="ARBA" id="ARBA00022989"/>
    </source>
</evidence>
<gene>
    <name evidence="8" type="ORF">HJO_04005</name>
</gene>
<dbReference type="Pfam" id="PF03544">
    <property type="entry name" value="TonB_C"/>
    <property type="match status" value="1"/>
</dbReference>
<dbReference type="Gene3D" id="3.30.1150.10">
    <property type="match status" value="1"/>
</dbReference>
<comment type="subcellular location">
    <subcellularLocation>
        <location evidence="1">Membrane</location>
        <topology evidence="1">Single-pass membrane protein</topology>
    </subcellularLocation>
</comment>
<dbReference type="InterPro" id="IPR037682">
    <property type="entry name" value="TonB_C"/>
</dbReference>
<sequence length="207" mass="23080">MFNSPFVRLLVAFAISIPIVYLLFIMMSSLINVTEIRVDKGEQRVLAAITPQKQDSEVRTRQRSKPRRLDSASKPPPPPKVSATKSQINLPTPRIEGAAPTELNLGRMQSLAIDPVAISDRDAQPIRPPTPSFPQRAAERGIEGSCDVRFDVDTRGRPYNIQANCTNSIFKSEAERSVARVEFAPKIIRGKAAERKNVVYPLEFKLN</sequence>
<organism evidence="8 9">
    <name type="scientific">Hyphomonas johnsonii MHS-2</name>
    <dbReference type="NCBI Taxonomy" id="1280950"/>
    <lineage>
        <taxon>Bacteria</taxon>
        <taxon>Pseudomonadati</taxon>
        <taxon>Pseudomonadota</taxon>
        <taxon>Alphaproteobacteria</taxon>
        <taxon>Hyphomonadales</taxon>
        <taxon>Hyphomonadaceae</taxon>
        <taxon>Hyphomonas</taxon>
    </lineage>
</organism>
<evidence type="ECO:0000256" key="4">
    <source>
        <dbReference type="ARBA" id="ARBA00023136"/>
    </source>
</evidence>
<name>A0A059FV22_9PROT</name>
<dbReference type="EMBL" id="ARYK01000001">
    <property type="protein sequence ID" value="KCZ94509.1"/>
    <property type="molecule type" value="Genomic_DNA"/>
</dbReference>
<dbReference type="Proteomes" id="UP000025171">
    <property type="component" value="Unassembled WGS sequence"/>
</dbReference>
<keyword evidence="9" id="KW-1185">Reference proteome</keyword>
<dbReference type="GO" id="GO:0055085">
    <property type="term" value="P:transmembrane transport"/>
    <property type="evidence" value="ECO:0007669"/>
    <property type="project" value="InterPro"/>
</dbReference>
<protein>
    <submittedName>
        <fullName evidence="8">TonB family protein</fullName>
    </submittedName>
</protein>
<dbReference type="GO" id="GO:0016020">
    <property type="term" value="C:membrane"/>
    <property type="evidence" value="ECO:0007669"/>
    <property type="project" value="UniProtKB-SubCell"/>
</dbReference>
<evidence type="ECO:0000256" key="5">
    <source>
        <dbReference type="SAM" id="MobiDB-lite"/>
    </source>
</evidence>
<evidence type="ECO:0000313" key="8">
    <source>
        <dbReference type="EMBL" id="KCZ94509.1"/>
    </source>
</evidence>
<evidence type="ECO:0000256" key="2">
    <source>
        <dbReference type="ARBA" id="ARBA00022692"/>
    </source>
</evidence>
<dbReference type="RefSeq" id="WP_035613747.1">
    <property type="nucleotide sequence ID" value="NZ_ARYK01000001.1"/>
</dbReference>
<feature type="domain" description="TonB C-terminal" evidence="7">
    <location>
        <begin position="118"/>
        <end position="207"/>
    </location>
</feature>
<keyword evidence="2 6" id="KW-0812">Transmembrane</keyword>
<feature type="transmembrane region" description="Helical" evidence="6">
    <location>
        <begin position="6"/>
        <end position="27"/>
    </location>
</feature>
<dbReference type="InterPro" id="IPR006260">
    <property type="entry name" value="TonB/TolA_C"/>
</dbReference>
<evidence type="ECO:0000256" key="6">
    <source>
        <dbReference type="SAM" id="Phobius"/>
    </source>
</evidence>
<evidence type="ECO:0000259" key="7">
    <source>
        <dbReference type="PROSITE" id="PS52015"/>
    </source>
</evidence>
<dbReference type="PATRIC" id="fig|1280950.3.peg.816"/>
<dbReference type="NCBIfam" id="TIGR01352">
    <property type="entry name" value="tonB_Cterm"/>
    <property type="match status" value="1"/>
</dbReference>
<proteinExistence type="predicted"/>
<keyword evidence="4 6" id="KW-0472">Membrane</keyword>
<dbReference type="PROSITE" id="PS52015">
    <property type="entry name" value="TONB_CTD"/>
    <property type="match status" value="1"/>
</dbReference>
<dbReference type="AlphaFoldDB" id="A0A059FV22"/>
<comment type="caution">
    <text evidence="8">The sequence shown here is derived from an EMBL/GenBank/DDBJ whole genome shotgun (WGS) entry which is preliminary data.</text>
</comment>
<dbReference type="SUPFAM" id="SSF74653">
    <property type="entry name" value="TolA/TonB C-terminal domain"/>
    <property type="match status" value="1"/>
</dbReference>
<dbReference type="STRING" id="1280950.HJO_04005"/>
<reference evidence="8 9" key="1">
    <citation type="journal article" date="2014" name="Antonie Van Leeuwenhoek">
        <title>Hyphomonas beringensis sp. nov. and Hyphomonas chukchiensis sp. nov., isolated from surface seawater of the Bering Sea and Chukchi Sea.</title>
        <authorList>
            <person name="Li C."/>
            <person name="Lai Q."/>
            <person name="Li G."/>
            <person name="Dong C."/>
            <person name="Wang J."/>
            <person name="Liao Y."/>
            <person name="Shao Z."/>
        </authorList>
    </citation>
    <scope>NUCLEOTIDE SEQUENCE [LARGE SCALE GENOMIC DNA]</scope>
    <source>
        <strain evidence="8 9">MHS-2</strain>
    </source>
</reference>
<keyword evidence="3 6" id="KW-1133">Transmembrane helix</keyword>
<evidence type="ECO:0000313" key="9">
    <source>
        <dbReference type="Proteomes" id="UP000025171"/>
    </source>
</evidence>
<dbReference type="OrthoDB" id="7630804at2"/>
<accession>A0A059FV22</accession>
<dbReference type="eggNOG" id="COG0810">
    <property type="taxonomic scope" value="Bacteria"/>
</dbReference>